<keyword evidence="1" id="KW-0378">Hydrolase</keyword>
<dbReference type="Gene3D" id="3.40.50.1820">
    <property type="entry name" value="alpha/beta hydrolase"/>
    <property type="match status" value="1"/>
</dbReference>
<sequence>MRPGWLNFYQNMHHPEQKDYWRTFLKGVWPMWTTPTSLAEEEVKKIHIPVLLLDGDRDEFFTVEEVTELYRLLPQAEMTLIPGKRSRHFPDARKNTAVLRISA</sequence>
<dbReference type="Proteomes" id="UP000269208">
    <property type="component" value="Chromosome"/>
</dbReference>
<accession>A0A3S4IGY5</accession>
<evidence type="ECO:0000313" key="2">
    <source>
        <dbReference type="Proteomes" id="UP000269208"/>
    </source>
</evidence>
<dbReference type="AlphaFoldDB" id="A0A3S4IGY5"/>
<proteinExistence type="predicted"/>
<organism evidence="1 2">
    <name type="scientific">Salmonella enterica I</name>
    <dbReference type="NCBI Taxonomy" id="59201"/>
    <lineage>
        <taxon>Bacteria</taxon>
        <taxon>Pseudomonadati</taxon>
        <taxon>Pseudomonadota</taxon>
        <taxon>Gammaproteobacteria</taxon>
        <taxon>Enterobacterales</taxon>
        <taxon>Enterobacteriaceae</taxon>
        <taxon>Salmonella</taxon>
    </lineage>
</organism>
<dbReference type="SUPFAM" id="SSF53474">
    <property type="entry name" value="alpha/beta-Hydrolases"/>
    <property type="match status" value="1"/>
</dbReference>
<gene>
    <name evidence="1" type="ORF">NCTC6754_03238</name>
</gene>
<dbReference type="GO" id="GO:0016787">
    <property type="term" value="F:hydrolase activity"/>
    <property type="evidence" value="ECO:0007669"/>
    <property type="project" value="UniProtKB-KW"/>
</dbReference>
<keyword evidence="1" id="KW-0808">Transferase</keyword>
<keyword evidence="1" id="KW-0012">Acyltransferase</keyword>
<dbReference type="GO" id="GO:0016746">
    <property type="term" value="F:acyltransferase activity"/>
    <property type="evidence" value="ECO:0007669"/>
    <property type="project" value="UniProtKB-KW"/>
</dbReference>
<dbReference type="EMBL" id="LR134190">
    <property type="protein sequence ID" value="VEB54334.1"/>
    <property type="molecule type" value="Genomic_DNA"/>
</dbReference>
<dbReference type="InterPro" id="IPR029058">
    <property type="entry name" value="AB_hydrolase_fold"/>
</dbReference>
<evidence type="ECO:0000313" key="1">
    <source>
        <dbReference type="EMBL" id="VEB54334.1"/>
    </source>
</evidence>
<protein>
    <submittedName>
        <fullName evidence="1">Putative hydrolase or acyltransferase</fullName>
    </submittedName>
</protein>
<name>A0A3S4IGY5_SALET</name>
<reference evidence="1 2" key="1">
    <citation type="submission" date="2018-12" db="EMBL/GenBank/DDBJ databases">
        <authorList>
            <consortium name="Pathogen Informatics"/>
        </authorList>
    </citation>
    <scope>NUCLEOTIDE SEQUENCE [LARGE SCALE GENOMIC DNA]</scope>
    <source>
        <strain evidence="1 2">NCTC6754</strain>
    </source>
</reference>